<gene>
    <name evidence="2" type="ORF">FMM80_11880</name>
</gene>
<dbReference type="InterPro" id="IPR030395">
    <property type="entry name" value="GP_PDE_dom"/>
</dbReference>
<dbReference type="PROSITE" id="PS50007">
    <property type="entry name" value="PIPLC_X_DOMAIN"/>
    <property type="match status" value="1"/>
</dbReference>
<evidence type="ECO:0000313" key="3">
    <source>
        <dbReference type="Proteomes" id="UP000474104"/>
    </source>
</evidence>
<dbReference type="GO" id="GO:0006629">
    <property type="term" value="P:lipid metabolic process"/>
    <property type="evidence" value="ECO:0007669"/>
    <property type="project" value="InterPro"/>
</dbReference>
<reference evidence="2 3" key="1">
    <citation type="submission" date="2019-07" db="EMBL/GenBank/DDBJ databases">
        <title>Draft genome sequences of 15 bacterial species constituting the stable defined intestinal microbiota of the GM15 gnotobiotic mouse model.</title>
        <authorList>
            <person name="Elie C."/>
            <person name="Mathieu A."/>
            <person name="Saliou A."/>
            <person name="Darnaud M."/>
            <person name="Leulier F."/>
            <person name="Tamellini A."/>
        </authorList>
    </citation>
    <scope>NUCLEOTIDE SEQUENCE [LARGE SCALE GENOMIC DNA]</scope>
    <source>
        <strain evidence="3">ASF 502</strain>
    </source>
</reference>
<dbReference type="OrthoDB" id="384721at2"/>
<evidence type="ECO:0000313" key="2">
    <source>
        <dbReference type="EMBL" id="NDO69337.1"/>
    </source>
</evidence>
<dbReference type="RefSeq" id="WP_004074546.1">
    <property type="nucleotide sequence ID" value="NZ_VIRB01000070.1"/>
</dbReference>
<accession>A0A9X5H4Z0</accession>
<dbReference type="SUPFAM" id="SSF51695">
    <property type="entry name" value="PLC-like phosphodiesterases"/>
    <property type="match status" value="1"/>
</dbReference>
<dbReference type="PANTHER" id="PTHR46211">
    <property type="entry name" value="GLYCEROPHOSPHORYL DIESTER PHOSPHODIESTERASE"/>
    <property type="match status" value="1"/>
</dbReference>
<dbReference type="AlphaFoldDB" id="A0A9X5H4Z0"/>
<dbReference type="CDD" id="cd08563">
    <property type="entry name" value="GDPD_TtGDE_like"/>
    <property type="match status" value="1"/>
</dbReference>
<comment type="caution">
    <text evidence="2">The sequence shown here is derived from an EMBL/GenBank/DDBJ whole genome shotgun (WGS) entry which is preliminary data.</text>
</comment>
<dbReference type="Gene3D" id="3.20.20.190">
    <property type="entry name" value="Phosphatidylinositol (PI) phosphodiesterase"/>
    <property type="match status" value="1"/>
</dbReference>
<evidence type="ECO:0000259" key="1">
    <source>
        <dbReference type="PROSITE" id="PS51704"/>
    </source>
</evidence>
<dbReference type="Proteomes" id="UP000474104">
    <property type="component" value="Unassembled WGS sequence"/>
</dbReference>
<dbReference type="PROSITE" id="PS51704">
    <property type="entry name" value="GP_PDE"/>
    <property type="match status" value="1"/>
</dbReference>
<proteinExistence type="predicted"/>
<sequence length="245" mass="28159">MTEIFAHRGASGYAPENTMDAFKLAVKQGAEGIELDVQLSKDGIPVVIHDETIDRVTNGHGYVKDYTLEELKNFTIMKGKYQEYEHSKIPTLEEVLVYAKKENLTVNIELKTGIYWYPEIEEKTVDLVKKTKMEDLVIYSSFNHYSIRKIKEIAPRAETAYLYSDVILQIDKYAKNEGVNGLHPAVYHVKMAHFLKEYLQSGLKVRVWTVNQESDMKMLIDSGITAIITNYPDKARMIREESERG</sequence>
<dbReference type="Pfam" id="PF03009">
    <property type="entry name" value="GDPD"/>
    <property type="match status" value="1"/>
</dbReference>
<dbReference type="InterPro" id="IPR017946">
    <property type="entry name" value="PLC-like_Pdiesterase_TIM-brl"/>
</dbReference>
<organism evidence="2 3">
    <name type="scientific">Schaedlerella arabinosiphila</name>
    <dbReference type="NCBI Taxonomy" id="2044587"/>
    <lineage>
        <taxon>Bacteria</taxon>
        <taxon>Bacillati</taxon>
        <taxon>Bacillota</taxon>
        <taxon>Clostridia</taxon>
        <taxon>Lachnospirales</taxon>
        <taxon>Lachnospiraceae</taxon>
        <taxon>Schaedlerella</taxon>
    </lineage>
</organism>
<dbReference type="EMBL" id="VIRB01000070">
    <property type="protein sequence ID" value="NDO69337.1"/>
    <property type="molecule type" value="Genomic_DNA"/>
</dbReference>
<dbReference type="PANTHER" id="PTHR46211:SF1">
    <property type="entry name" value="GLYCEROPHOSPHODIESTER PHOSPHODIESTERASE, CYTOPLASMIC"/>
    <property type="match status" value="1"/>
</dbReference>
<dbReference type="GO" id="GO:0008081">
    <property type="term" value="F:phosphoric diester hydrolase activity"/>
    <property type="evidence" value="ECO:0007669"/>
    <property type="project" value="InterPro"/>
</dbReference>
<feature type="domain" description="GP-PDE" evidence="1">
    <location>
        <begin position="2"/>
        <end position="239"/>
    </location>
</feature>
<name>A0A9X5H4Z0_9FIRM</name>
<protein>
    <submittedName>
        <fullName evidence="2">Glycerophosphodiester phosphodiesterase</fullName>
    </submittedName>
</protein>